<evidence type="ECO:0000313" key="12">
    <source>
        <dbReference type="Proteomes" id="UP000789595"/>
    </source>
</evidence>
<evidence type="ECO:0008006" key="13">
    <source>
        <dbReference type="Google" id="ProtNLM"/>
    </source>
</evidence>
<evidence type="ECO:0000256" key="3">
    <source>
        <dbReference type="ARBA" id="ARBA00022512"/>
    </source>
</evidence>
<dbReference type="Proteomes" id="UP000789595">
    <property type="component" value="Unassembled WGS sequence"/>
</dbReference>
<feature type="region of interest" description="Disordered" evidence="9">
    <location>
        <begin position="46"/>
        <end position="67"/>
    </location>
</feature>
<keyword evidence="12" id="KW-1185">Reference proteome</keyword>
<keyword evidence="3" id="KW-0134">Cell wall</keyword>
<proteinExistence type="inferred from homology"/>
<dbReference type="PROSITE" id="PS00502">
    <property type="entry name" value="POLYGALACTURONASE"/>
    <property type="match status" value="1"/>
</dbReference>
<protein>
    <recommendedName>
        <fullName evidence="13">Pectate lyase superfamily protein domain-containing protein</fullName>
    </recommendedName>
</protein>
<evidence type="ECO:0000256" key="7">
    <source>
        <dbReference type="PROSITE-ProRule" id="PRU10052"/>
    </source>
</evidence>
<comment type="similarity">
    <text evidence="2 8">Belongs to the glycosyl hydrolase 28 family.</text>
</comment>
<name>A0A7S3ZMV2_9STRA</name>
<dbReference type="Pfam" id="PF00295">
    <property type="entry name" value="Glyco_hydro_28"/>
    <property type="match status" value="1"/>
</dbReference>
<dbReference type="Gene3D" id="2.160.20.10">
    <property type="entry name" value="Single-stranded right-handed beta-helix, Pectin lyase-like"/>
    <property type="match status" value="1"/>
</dbReference>
<evidence type="ECO:0000313" key="10">
    <source>
        <dbReference type="EMBL" id="CAE0688325.1"/>
    </source>
</evidence>
<keyword evidence="4" id="KW-0964">Secreted</keyword>
<dbReference type="EMBL" id="HBIW01004628">
    <property type="protein sequence ID" value="CAE0688325.1"/>
    <property type="molecule type" value="Transcribed_RNA"/>
</dbReference>
<dbReference type="GO" id="GO:0005975">
    <property type="term" value="P:carbohydrate metabolic process"/>
    <property type="evidence" value="ECO:0007669"/>
    <property type="project" value="InterPro"/>
</dbReference>
<dbReference type="InterPro" id="IPR012334">
    <property type="entry name" value="Pectin_lyas_fold"/>
</dbReference>
<evidence type="ECO:0000256" key="8">
    <source>
        <dbReference type="RuleBase" id="RU361169"/>
    </source>
</evidence>
<dbReference type="InterPro" id="IPR000743">
    <property type="entry name" value="Glyco_hydro_28"/>
</dbReference>
<evidence type="ECO:0000256" key="1">
    <source>
        <dbReference type="ARBA" id="ARBA00004191"/>
    </source>
</evidence>
<comment type="subcellular location">
    <subcellularLocation>
        <location evidence="1">Secreted</location>
        <location evidence="1">Cell wall</location>
    </subcellularLocation>
</comment>
<reference evidence="10" key="1">
    <citation type="submission" date="2021-01" db="EMBL/GenBank/DDBJ databases">
        <authorList>
            <person name="Corre E."/>
            <person name="Pelletier E."/>
            <person name="Niang G."/>
            <person name="Scheremetjew M."/>
            <person name="Finn R."/>
            <person name="Kale V."/>
            <person name="Holt S."/>
            <person name="Cochrane G."/>
            <person name="Meng A."/>
            <person name="Brown T."/>
            <person name="Cohen L."/>
        </authorList>
    </citation>
    <scope>NUCLEOTIDE SEQUENCE</scope>
    <source>
        <strain evidence="10">CCMP1756</strain>
    </source>
</reference>
<evidence type="ECO:0000256" key="4">
    <source>
        <dbReference type="ARBA" id="ARBA00022525"/>
    </source>
</evidence>
<dbReference type="EMBL" id="CAKKNE010000004">
    <property type="protein sequence ID" value="CAH0374586.1"/>
    <property type="molecule type" value="Genomic_DNA"/>
</dbReference>
<dbReference type="PANTHER" id="PTHR31375">
    <property type="match status" value="1"/>
</dbReference>
<dbReference type="AlphaFoldDB" id="A0A7S3ZMV2"/>
<dbReference type="OrthoDB" id="187139at2759"/>
<evidence type="ECO:0000256" key="6">
    <source>
        <dbReference type="ARBA" id="ARBA00023295"/>
    </source>
</evidence>
<evidence type="ECO:0000256" key="9">
    <source>
        <dbReference type="SAM" id="MobiDB-lite"/>
    </source>
</evidence>
<organism evidence="10">
    <name type="scientific">Pelagomonas calceolata</name>
    <dbReference type="NCBI Taxonomy" id="35677"/>
    <lineage>
        <taxon>Eukaryota</taxon>
        <taxon>Sar</taxon>
        <taxon>Stramenopiles</taxon>
        <taxon>Ochrophyta</taxon>
        <taxon>Pelagophyceae</taxon>
        <taxon>Pelagomonadales</taxon>
        <taxon>Pelagomonadaceae</taxon>
        <taxon>Pelagomonas</taxon>
    </lineage>
</organism>
<accession>A0A7S3ZMV2</accession>
<dbReference type="InterPro" id="IPR011050">
    <property type="entry name" value="Pectin_lyase_fold/virulence"/>
</dbReference>
<feature type="active site" evidence="7">
    <location>
        <position position="340"/>
    </location>
</feature>
<keyword evidence="6 8" id="KW-0326">Glycosidase</keyword>
<evidence type="ECO:0000256" key="5">
    <source>
        <dbReference type="ARBA" id="ARBA00022801"/>
    </source>
</evidence>
<dbReference type="GO" id="GO:0004650">
    <property type="term" value="F:polygalacturonase activity"/>
    <property type="evidence" value="ECO:0007669"/>
    <property type="project" value="InterPro"/>
</dbReference>
<evidence type="ECO:0000256" key="2">
    <source>
        <dbReference type="ARBA" id="ARBA00008834"/>
    </source>
</evidence>
<gene>
    <name evidence="10" type="ORF">PCAL00307_LOCUS3759</name>
    <name evidence="11" type="ORF">PECAL_4P18820</name>
</gene>
<keyword evidence="5 8" id="KW-0378">Hydrolase</keyword>
<reference evidence="11" key="2">
    <citation type="submission" date="2021-11" db="EMBL/GenBank/DDBJ databases">
        <authorList>
            <consortium name="Genoscope - CEA"/>
            <person name="William W."/>
        </authorList>
    </citation>
    <scope>NUCLEOTIDE SEQUENCE</scope>
</reference>
<sequence>MCIATRLKGKKKMRKCLVPALVCATLASAAWGRPRRRRPWAQAFDRLQPNRTVPLADRWPRPPPPPPTPAQLEIMNQKRKWVAGADAAYAKDAREHDGERERAAQAKAASTQRTVISVMDHGAKGDGVADDKAAFEAAVAAARGVKRAVVLLPAGHTFLLSPIALVEESELEIRIDGTVRAPVMERWPRPPQEDASLSAERQRMRYAFLELRYCRSLVISGSGAIEGRGQPWWRRRKRRPEIRAPALLVIRESSDCVVRYLSLVESPFYHVVVLDSERIKLDRLRVATPSGSVNTDGIDVLASSDVTISKCHVSTGDDNVAIKEGSRRVQVLGGLFHKGHGLSIGSLGERHTEQSVEDVLLANVRFYRTSNAARVKTWQGGRGHVRNVTFSNLDVRAVGQPLVVDQFYCPASQHRGTCANETDAVAVSDVTVSGLTGWHTSGVAAMLHCSQSRPCGVVATGIDVRSVPGCSNVVRCLNVASRPGAACADGDNMHGYRLDLSRRQRRALARNGTSCVHPP</sequence>
<evidence type="ECO:0000313" key="11">
    <source>
        <dbReference type="EMBL" id="CAH0374586.1"/>
    </source>
</evidence>
<dbReference type="SUPFAM" id="SSF51126">
    <property type="entry name" value="Pectin lyase-like"/>
    <property type="match status" value="1"/>
</dbReference>